<comment type="caution">
    <text evidence="1">The sequence shown here is derived from an EMBL/GenBank/DDBJ whole genome shotgun (WGS) entry which is preliminary data.</text>
</comment>
<organism evidence="1 2">
    <name type="scientific">Lactuca virosa</name>
    <dbReference type="NCBI Taxonomy" id="75947"/>
    <lineage>
        <taxon>Eukaryota</taxon>
        <taxon>Viridiplantae</taxon>
        <taxon>Streptophyta</taxon>
        <taxon>Embryophyta</taxon>
        <taxon>Tracheophyta</taxon>
        <taxon>Spermatophyta</taxon>
        <taxon>Magnoliopsida</taxon>
        <taxon>eudicotyledons</taxon>
        <taxon>Gunneridae</taxon>
        <taxon>Pentapetalae</taxon>
        <taxon>asterids</taxon>
        <taxon>campanulids</taxon>
        <taxon>Asterales</taxon>
        <taxon>Asteraceae</taxon>
        <taxon>Cichorioideae</taxon>
        <taxon>Cichorieae</taxon>
        <taxon>Lactucinae</taxon>
        <taxon>Lactuca</taxon>
    </lineage>
</organism>
<dbReference type="EMBL" id="CAKMRJ010005745">
    <property type="protein sequence ID" value="CAH1452073.1"/>
    <property type="molecule type" value="Genomic_DNA"/>
</dbReference>
<sequence length="291" mass="32551">MEVRARRLGPRLIVINVPSAEGTKAVLMNCRQSCHSCYLSCIELLVHDRLFMCSSLRLLDLTLVNVSSQRFSQVKWFGFVLHGSTFPDTLVRTVYRWSGFGLTEPLLFGDNQSIVDQLVANYVKWYDPDDSILEHVGLEGVPNVVDKPPDLALRGQSNTLLELLLSKSNTPYPKVVDGPTTRSETPVEGEAVLEFESSIDSHAQPKSGVPAVISSSPSDKRKKRTIVLKGSFFVELPFSFLNVTELVLQWFTELTNFDFTLLKMLEGDGVDASFLNKQLEGMDSSNIRFDD</sequence>
<reference evidence="1 2" key="1">
    <citation type="submission" date="2022-01" db="EMBL/GenBank/DDBJ databases">
        <authorList>
            <person name="Xiong W."/>
            <person name="Schranz E."/>
        </authorList>
    </citation>
    <scope>NUCLEOTIDE SEQUENCE [LARGE SCALE GENOMIC DNA]</scope>
</reference>
<proteinExistence type="predicted"/>
<accession>A0AAU9PPW0</accession>
<dbReference type="Proteomes" id="UP001157418">
    <property type="component" value="Unassembled WGS sequence"/>
</dbReference>
<evidence type="ECO:0000313" key="2">
    <source>
        <dbReference type="Proteomes" id="UP001157418"/>
    </source>
</evidence>
<evidence type="ECO:0000313" key="1">
    <source>
        <dbReference type="EMBL" id="CAH1452073.1"/>
    </source>
</evidence>
<keyword evidence="2" id="KW-1185">Reference proteome</keyword>
<protein>
    <submittedName>
        <fullName evidence="1">Uncharacterized protein</fullName>
    </submittedName>
</protein>
<dbReference type="AlphaFoldDB" id="A0AAU9PPW0"/>
<name>A0AAU9PPW0_9ASTR</name>
<gene>
    <name evidence="1" type="ORF">LVIROSA_LOCUS37397</name>
</gene>